<keyword evidence="1" id="KW-0472">Membrane</keyword>
<keyword evidence="1" id="KW-0812">Transmembrane</keyword>
<dbReference type="InterPro" id="IPR001584">
    <property type="entry name" value="Integrase_cat-core"/>
</dbReference>
<evidence type="ECO:0000259" key="2">
    <source>
        <dbReference type="Pfam" id="PF13333"/>
    </source>
</evidence>
<dbReference type="Pfam" id="PF13333">
    <property type="entry name" value="rve_2"/>
    <property type="match status" value="1"/>
</dbReference>
<dbReference type="EMBL" id="MTCZ01000095">
    <property type="protein sequence ID" value="OWP83614.1"/>
    <property type="molecule type" value="Genomic_DNA"/>
</dbReference>
<accession>A0A246GHA6</accession>
<protein>
    <recommendedName>
        <fullName evidence="2">Integrase catalytic domain-containing protein</fullName>
    </recommendedName>
</protein>
<gene>
    <name evidence="3" type="ORF">BWK59_09520</name>
</gene>
<dbReference type="RefSeq" id="WP_133062875.1">
    <property type="nucleotide sequence ID" value="NZ_MTCZ01000095.1"/>
</dbReference>
<feature type="domain" description="Integrase catalytic" evidence="2">
    <location>
        <begin position="2"/>
        <end position="25"/>
    </location>
</feature>
<dbReference type="Proteomes" id="UP000197768">
    <property type="component" value="Unassembled WGS sequence"/>
</dbReference>
<organism evidence="3 4">
    <name type="scientific">Flavobacterium davisii</name>
    <dbReference type="NCBI Taxonomy" id="2906077"/>
    <lineage>
        <taxon>Bacteria</taxon>
        <taxon>Pseudomonadati</taxon>
        <taxon>Bacteroidota</taxon>
        <taxon>Flavobacteriia</taxon>
        <taxon>Flavobacteriales</taxon>
        <taxon>Flavobacteriaceae</taxon>
        <taxon>Flavobacterium</taxon>
    </lineage>
</organism>
<keyword evidence="1" id="KW-1133">Transmembrane helix</keyword>
<feature type="transmembrane region" description="Helical" evidence="1">
    <location>
        <begin position="40"/>
        <end position="60"/>
    </location>
</feature>
<comment type="caution">
    <text evidence="3">The sequence shown here is derived from an EMBL/GenBank/DDBJ whole genome shotgun (WGS) entry which is preliminary data.</text>
</comment>
<evidence type="ECO:0000256" key="1">
    <source>
        <dbReference type="SAM" id="Phobius"/>
    </source>
</evidence>
<dbReference type="GO" id="GO:0015074">
    <property type="term" value="P:DNA integration"/>
    <property type="evidence" value="ECO:0007669"/>
    <property type="project" value="InterPro"/>
</dbReference>
<dbReference type="AlphaFoldDB" id="A0A246GHA6"/>
<evidence type="ECO:0000313" key="4">
    <source>
        <dbReference type="Proteomes" id="UP000197768"/>
    </source>
</evidence>
<evidence type="ECO:0000313" key="3">
    <source>
        <dbReference type="EMBL" id="OWP83614.1"/>
    </source>
</evidence>
<sequence length="84" mass="9849">EEIQEYINYYNNERIKSNLNKMSPIDKISNSLLSKLSLNLSKLLGAVYFSTASFSIFFLYKISPMQQYIIPELSYKTIKKFLHS</sequence>
<reference evidence="3 4" key="1">
    <citation type="journal article" date="2017" name="Infect. Genet. Evol.">
        <title>Comparative genome analysis of fish pathogen Flavobacterium columnare reveals extensive sequence diversity within the species.</title>
        <authorList>
            <person name="Kayansamruaj P."/>
            <person name="Dong H.T."/>
            <person name="Hirono I."/>
            <person name="Kondo H."/>
            <person name="Senapin S."/>
            <person name="Rodkhum C."/>
        </authorList>
    </citation>
    <scope>NUCLEOTIDE SEQUENCE [LARGE SCALE GENOMIC DNA]</scope>
    <source>
        <strain evidence="3 4">1215</strain>
    </source>
</reference>
<feature type="non-terminal residue" evidence="3">
    <location>
        <position position="1"/>
    </location>
</feature>
<name>A0A246GHA6_9FLAO</name>
<proteinExistence type="predicted"/>